<reference evidence="1 2" key="1">
    <citation type="submission" date="2017-03" db="EMBL/GenBank/DDBJ databases">
        <title>Rapid Whole Genome Sequencing of Comamonas kerstersii Causing Continuous ambulatory Peritoneal Dialysis-Associated Peritonitis.</title>
        <authorList>
            <person name="Zheng B."/>
        </authorList>
    </citation>
    <scope>NUCLEOTIDE SEQUENCE [LARGE SCALE GENOMIC DNA]</scope>
    <source>
        <strain evidence="1 2">8943</strain>
    </source>
</reference>
<dbReference type="OrthoDB" id="7596423at2"/>
<dbReference type="AlphaFoldDB" id="A0A1V0BHB1"/>
<proteinExistence type="predicted"/>
<dbReference type="Proteomes" id="UP000242792">
    <property type="component" value="Chromosome"/>
</dbReference>
<evidence type="ECO:0008006" key="3">
    <source>
        <dbReference type="Google" id="ProtNLM"/>
    </source>
</evidence>
<evidence type="ECO:0000313" key="1">
    <source>
        <dbReference type="EMBL" id="AQZ99325.1"/>
    </source>
</evidence>
<dbReference type="RefSeq" id="WP_054067853.1">
    <property type="nucleotide sequence ID" value="NZ_CP020121.1"/>
</dbReference>
<dbReference type="InterPro" id="IPR014915">
    <property type="entry name" value="Phage_TLS_TfmB"/>
</dbReference>
<dbReference type="EMBL" id="CP020121">
    <property type="protein sequence ID" value="AQZ99325.1"/>
    <property type="molecule type" value="Genomic_DNA"/>
</dbReference>
<name>A0A1V0BHB1_9BURK</name>
<organism evidence="1 2">
    <name type="scientific">Comamonas kerstersii</name>
    <dbReference type="NCBI Taxonomy" id="225992"/>
    <lineage>
        <taxon>Bacteria</taxon>
        <taxon>Pseudomonadati</taxon>
        <taxon>Pseudomonadota</taxon>
        <taxon>Betaproteobacteria</taxon>
        <taxon>Burkholderiales</taxon>
        <taxon>Comamonadaceae</taxon>
        <taxon>Comamonas</taxon>
    </lineage>
</organism>
<accession>A0A1V0BHB1</accession>
<gene>
    <name evidence="1" type="ORF">B5M06_14780</name>
</gene>
<dbReference type="GeneID" id="83040575"/>
<dbReference type="KEGG" id="cke:B5M06_14780"/>
<evidence type="ECO:0000313" key="2">
    <source>
        <dbReference type="Proteomes" id="UP000242792"/>
    </source>
</evidence>
<dbReference type="Pfam" id="PF08809">
    <property type="entry name" value="DUF1799"/>
    <property type="match status" value="1"/>
</dbReference>
<protein>
    <recommendedName>
        <fullName evidence="3">DUF1799 domain-containing protein</fullName>
    </recommendedName>
</protein>
<sequence length="109" mass="12428">MDVGWVMYWQAPEVAEGFELEDYLPDDVAVWPCHAQAAWFFTEFCGTQWRYRPDGCVAGLDYTAVLACIKSLGLKKKEQHKLFADVRAIEHGALVASHKKGEQTPPWRN</sequence>